<dbReference type="PANTHER" id="PTHR31672:SF13">
    <property type="entry name" value="F-BOX PROTEIN CPR30-LIKE"/>
    <property type="match status" value="1"/>
</dbReference>
<dbReference type="InterPro" id="IPR050796">
    <property type="entry name" value="SCF_F-box_component"/>
</dbReference>
<dbReference type="SUPFAM" id="SSF81383">
    <property type="entry name" value="F-box domain"/>
    <property type="match status" value="1"/>
</dbReference>
<dbReference type="PANTHER" id="PTHR31672">
    <property type="entry name" value="BNACNNG10540D PROTEIN"/>
    <property type="match status" value="1"/>
</dbReference>
<dbReference type="SMART" id="SM00256">
    <property type="entry name" value="FBOX"/>
    <property type="match status" value="1"/>
</dbReference>
<name>A0A392NY41_9FABA</name>
<gene>
    <name evidence="2" type="ORF">A2U01_0025755</name>
</gene>
<dbReference type="CDD" id="cd22157">
    <property type="entry name" value="F-box_AtFBW1-like"/>
    <property type="match status" value="1"/>
</dbReference>
<dbReference type="Proteomes" id="UP000265520">
    <property type="component" value="Unassembled WGS sequence"/>
</dbReference>
<feature type="non-terminal residue" evidence="2">
    <location>
        <position position="120"/>
    </location>
</feature>
<evidence type="ECO:0000259" key="1">
    <source>
        <dbReference type="PROSITE" id="PS50181"/>
    </source>
</evidence>
<dbReference type="Gene3D" id="1.20.1280.50">
    <property type="match status" value="1"/>
</dbReference>
<evidence type="ECO:0000313" key="3">
    <source>
        <dbReference type="Proteomes" id="UP000265520"/>
    </source>
</evidence>
<keyword evidence="3" id="KW-1185">Reference proteome</keyword>
<organism evidence="2 3">
    <name type="scientific">Trifolium medium</name>
    <dbReference type="NCBI Taxonomy" id="97028"/>
    <lineage>
        <taxon>Eukaryota</taxon>
        <taxon>Viridiplantae</taxon>
        <taxon>Streptophyta</taxon>
        <taxon>Embryophyta</taxon>
        <taxon>Tracheophyta</taxon>
        <taxon>Spermatophyta</taxon>
        <taxon>Magnoliopsida</taxon>
        <taxon>eudicotyledons</taxon>
        <taxon>Gunneridae</taxon>
        <taxon>Pentapetalae</taxon>
        <taxon>rosids</taxon>
        <taxon>fabids</taxon>
        <taxon>Fabales</taxon>
        <taxon>Fabaceae</taxon>
        <taxon>Papilionoideae</taxon>
        <taxon>50 kb inversion clade</taxon>
        <taxon>NPAAA clade</taxon>
        <taxon>Hologalegina</taxon>
        <taxon>IRL clade</taxon>
        <taxon>Trifolieae</taxon>
        <taxon>Trifolium</taxon>
    </lineage>
</organism>
<comment type="caution">
    <text evidence="2">The sequence shown here is derived from an EMBL/GenBank/DDBJ whole genome shotgun (WGS) entry which is preliminary data.</text>
</comment>
<evidence type="ECO:0000313" key="2">
    <source>
        <dbReference type="EMBL" id="MCI04708.1"/>
    </source>
</evidence>
<dbReference type="Pfam" id="PF00646">
    <property type="entry name" value="F-box"/>
    <property type="match status" value="1"/>
</dbReference>
<dbReference type="InterPro" id="IPR001810">
    <property type="entry name" value="F-box_dom"/>
</dbReference>
<dbReference type="PROSITE" id="PS50181">
    <property type="entry name" value="FBOX"/>
    <property type="match status" value="1"/>
</dbReference>
<dbReference type="InterPro" id="IPR036047">
    <property type="entry name" value="F-box-like_dom_sf"/>
</dbReference>
<proteinExistence type="predicted"/>
<dbReference type="EMBL" id="LXQA010056254">
    <property type="protein sequence ID" value="MCI04708.1"/>
    <property type="molecule type" value="Genomic_DNA"/>
</dbReference>
<accession>A0A392NY41</accession>
<reference evidence="2 3" key="1">
    <citation type="journal article" date="2018" name="Front. Plant Sci.">
        <title>Red Clover (Trifolium pratense) and Zigzag Clover (T. medium) - A Picture of Genomic Similarities and Differences.</title>
        <authorList>
            <person name="Dluhosova J."/>
            <person name="Istvanek J."/>
            <person name="Nedelnik J."/>
            <person name="Repkova J."/>
        </authorList>
    </citation>
    <scope>NUCLEOTIDE SEQUENCE [LARGE SCALE GENOMIC DNA]</scope>
    <source>
        <strain evidence="3">cv. 10/8</strain>
        <tissue evidence="2">Leaf</tissue>
    </source>
</reference>
<feature type="domain" description="F-box" evidence="1">
    <location>
        <begin position="1"/>
        <end position="46"/>
    </location>
</feature>
<sequence>MPLPTLPFDLIEEILSRLSVKFLVQLRCVCKSWNFLISTDTKFIRKHLDMSTTRGLHFLRSSESLGKYILKSFPFDSVLSTVIPDSRRLEFPVNCYPNPYHCVVGSCDGIICVACFWDNP</sequence>
<protein>
    <submittedName>
        <fullName evidence="2">F-box/kelch-repeat protein</fullName>
    </submittedName>
</protein>
<dbReference type="AlphaFoldDB" id="A0A392NY41"/>